<dbReference type="PANTHER" id="PTHR43537:SF24">
    <property type="entry name" value="GLUCONATE OPERON TRANSCRIPTIONAL REPRESSOR"/>
    <property type="match status" value="1"/>
</dbReference>
<dbReference type="RefSeq" id="WP_379271323.1">
    <property type="nucleotide sequence ID" value="NZ_JBHUGT010000005.1"/>
</dbReference>
<accession>A0ABW5QWZ8</accession>
<organism evidence="5 6">
    <name type="scientific">Paenibacillus thailandensis</name>
    <dbReference type="NCBI Taxonomy" id="393250"/>
    <lineage>
        <taxon>Bacteria</taxon>
        <taxon>Bacillati</taxon>
        <taxon>Bacillota</taxon>
        <taxon>Bacilli</taxon>
        <taxon>Bacillales</taxon>
        <taxon>Paenibacillaceae</taxon>
        <taxon>Paenibacillus</taxon>
    </lineage>
</organism>
<dbReference type="Gene3D" id="1.10.10.10">
    <property type="entry name" value="Winged helix-like DNA-binding domain superfamily/Winged helix DNA-binding domain"/>
    <property type="match status" value="1"/>
</dbReference>
<dbReference type="Pfam" id="PF07729">
    <property type="entry name" value="FCD"/>
    <property type="match status" value="1"/>
</dbReference>
<dbReference type="Gene3D" id="1.20.120.530">
    <property type="entry name" value="GntR ligand-binding domain-like"/>
    <property type="match status" value="1"/>
</dbReference>
<dbReference type="SUPFAM" id="SSF46785">
    <property type="entry name" value="Winged helix' DNA-binding domain"/>
    <property type="match status" value="1"/>
</dbReference>
<reference evidence="6" key="1">
    <citation type="journal article" date="2019" name="Int. J. Syst. Evol. Microbiol.">
        <title>The Global Catalogue of Microorganisms (GCM) 10K type strain sequencing project: providing services to taxonomists for standard genome sequencing and annotation.</title>
        <authorList>
            <consortium name="The Broad Institute Genomics Platform"/>
            <consortium name="The Broad Institute Genome Sequencing Center for Infectious Disease"/>
            <person name="Wu L."/>
            <person name="Ma J."/>
        </authorList>
    </citation>
    <scope>NUCLEOTIDE SEQUENCE [LARGE SCALE GENOMIC DNA]</scope>
    <source>
        <strain evidence="6">TISTR 1827</strain>
    </source>
</reference>
<dbReference type="Pfam" id="PF00392">
    <property type="entry name" value="GntR"/>
    <property type="match status" value="1"/>
</dbReference>
<dbReference type="CDD" id="cd07377">
    <property type="entry name" value="WHTH_GntR"/>
    <property type="match status" value="1"/>
</dbReference>
<evidence type="ECO:0000313" key="6">
    <source>
        <dbReference type="Proteomes" id="UP001597493"/>
    </source>
</evidence>
<dbReference type="PANTHER" id="PTHR43537">
    <property type="entry name" value="TRANSCRIPTIONAL REGULATOR, GNTR FAMILY"/>
    <property type="match status" value="1"/>
</dbReference>
<dbReference type="InterPro" id="IPR000524">
    <property type="entry name" value="Tscrpt_reg_HTH_GntR"/>
</dbReference>
<keyword evidence="3" id="KW-0804">Transcription</keyword>
<dbReference type="EMBL" id="JBHUMY010000007">
    <property type="protein sequence ID" value="MFD2660263.1"/>
    <property type="molecule type" value="Genomic_DNA"/>
</dbReference>
<dbReference type="InterPro" id="IPR008920">
    <property type="entry name" value="TF_FadR/GntR_C"/>
</dbReference>
<dbReference type="Proteomes" id="UP001597493">
    <property type="component" value="Unassembled WGS sequence"/>
</dbReference>
<proteinExistence type="predicted"/>
<comment type="caution">
    <text evidence="5">The sequence shown here is derived from an EMBL/GenBank/DDBJ whole genome shotgun (WGS) entry which is preliminary data.</text>
</comment>
<protein>
    <submittedName>
        <fullName evidence="5">GntR family transcriptional regulator</fullName>
    </submittedName>
</protein>
<keyword evidence="6" id="KW-1185">Reference proteome</keyword>
<evidence type="ECO:0000313" key="5">
    <source>
        <dbReference type="EMBL" id="MFD2660263.1"/>
    </source>
</evidence>
<evidence type="ECO:0000256" key="3">
    <source>
        <dbReference type="ARBA" id="ARBA00023163"/>
    </source>
</evidence>
<dbReference type="SUPFAM" id="SSF48008">
    <property type="entry name" value="GntR ligand-binding domain-like"/>
    <property type="match status" value="1"/>
</dbReference>
<sequence>METKPLETKTSGTLIDAAYEHLWNKLMNGDIKPGTMLSENDIAAELGMSRTPVRIAISRLESDGIVQSLRKRGVFVKEVSYRESYEIVEITLAMQLYAAAYIEQEGFHRLEELRGHYARQKEATERTDYMGYIQASSDFTYCYLSAARNESMMNSLRALQSKSMLFAVMNYRLTPNAPHFSATPFNGSILRAVEESDWPTLRGVLLQMSDKIRERKSFY</sequence>
<dbReference type="InterPro" id="IPR011711">
    <property type="entry name" value="GntR_C"/>
</dbReference>
<gene>
    <name evidence="5" type="ORF">ACFSW5_08255</name>
</gene>
<dbReference type="InterPro" id="IPR036388">
    <property type="entry name" value="WH-like_DNA-bd_sf"/>
</dbReference>
<dbReference type="SMART" id="SM00345">
    <property type="entry name" value="HTH_GNTR"/>
    <property type="match status" value="1"/>
</dbReference>
<dbReference type="PROSITE" id="PS50949">
    <property type="entry name" value="HTH_GNTR"/>
    <property type="match status" value="1"/>
</dbReference>
<dbReference type="PRINTS" id="PR00035">
    <property type="entry name" value="HTHGNTR"/>
</dbReference>
<keyword evidence="2" id="KW-0238">DNA-binding</keyword>
<feature type="domain" description="HTH gntR-type" evidence="4">
    <location>
        <begin position="12"/>
        <end position="79"/>
    </location>
</feature>
<evidence type="ECO:0000259" key="4">
    <source>
        <dbReference type="PROSITE" id="PS50949"/>
    </source>
</evidence>
<name>A0ABW5QWZ8_9BACL</name>
<keyword evidence="1" id="KW-0805">Transcription regulation</keyword>
<evidence type="ECO:0000256" key="1">
    <source>
        <dbReference type="ARBA" id="ARBA00023015"/>
    </source>
</evidence>
<dbReference type="InterPro" id="IPR036390">
    <property type="entry name" value="WH_DNA-bd_sf"/>
</dbReference>
<evidence type="ECO:0000256" key="2">
    <source>
        <dbReference type="ARBA" id="ARBA00023125"/>
    </source>
</evidence>